<dbReference type="InterPro" id="IPR027417">
    <property type="entry name" value="P-loop_NTPase"/>
</dbReference>
<dbReference type="GO" id="GO:0008146">
    <property type="term" value="F:sulfotransferase activity"/>
    <property type="evidence" value="ECO:0007669"/>
    <property type="project" value="InterPro"/>
</dbReference>
<dbReference type="EC" id="2.8.2.-" evidence="3"/>
<accession>A0AAD5DB44</accession>
<dbReference type="Proteomes" id="UP001206925">
    <property type="component" value="Unassembled WGS sequence"/>
</dbReference>
<keyword evidence="2 3" id="KW-0808">Transferase</keyword>
<dbReference type="AlphaFoldDB" id="A0AAD5DB44"/>
<reference evidence="5" key="1">
    <citation type="submission" date="2022-06" db="EMBL/GenBank/DDBJ databases">
        <title>Uncovering the hologenomic basis of an extraordinary plant invasion.</title>
        <authorList>
            <person name="Bieker V.C."/>
            <person name="Martin M.D."/>
            <person name="Gilbert T."/>
            <person name="Hodgins K."/>
            <person name="Battlay P."/>
            <person name="Petersen B."/>
            <person name="Wilson J."/>
        </authorList>
    </citation>
    <scope>NUCLEOTIDE SEQUENCE</scope>
    <source>
        <strain evidence="5">AA19_3_7</strain>
        <tissue evidence="5">Leaf</tissue>
    </source>
</reference>
<proteinExistence type="inferred from homology"/>
<dbReference type="Gene3D" id="3.40.50.300">
    <property type="entry name" value="P-loop containing nucleotide triphosphate hydrolases"/>
    <property type="match status" value="1"/>
</dbReference>
<dbReference type="SUPFAM" id="SSF52540">
    <property type="entry name" value="P-loop containing nucleoside triphosphate hydrolases"/>
    <property type="match status" value="1"/>
</dbReference>
<protein>
    <recommendedName>
        <fullName evidence="3">Sulfotransferase</fullName>
        <ecNumber evidence="3">2.8.2.-</ecNumber>
    </recommendedName>
</protein>
<organism evidence="5 6">
    <name type="scientific">Ambrosia artemisiifolia</name>
    <name type="common">Common ragweed</name>
    <dbReference type="NCBI Taxonomy" id="4212"/>
    <lineage>
        <taxon>Eukaryota</taxon>
        <taxon>Viridiplantae</taxon>
        <taxon>Streptophyta</taxon>
        <taxon>Embryophyta</taxon>
        <taxon>Tracheophyta</taxon>
        <taxon>Spermatophyta</taxon>
        <taxon>Magnoliopsida</taxon>
        <taxon>eudicotyledons</taxon>
        <taxon>Gunneridae</taxon>
        <taxon>Pentapetalae</taxon>
        <taxon>asterids</taxon>
        <taxon>campanulids</taxon>
        <taxon>Asterales</taxon>
        <taxon>Asteraceae</taxon>
        <taxon>Asteroideae</taxon>
        <taxon>Heliantheae alliance</taxon>
        <taxon>Heliantheae</taxon>
        <taxon>Ambrosia</taxon>
    </lineage>
</organism>
<name>A0AAD5DB44_AMBAR</name>
<evidence type="ECO:0000313" key="5">
    <source>
        <dbReference type="EMBL" id="KAI7757353.1"/>
    </source>
</evidence>
<keyword evidence="6" id="KW-1185">Reference proteome</keyword>
<comment type="similarity">
    <text evidence="1 3">Belongs to the sulfotransferase 1 family.</text>
</comment>
<dbReference type="InterPro" id="IPR000863">
    <property type="entry name" value="Sulfotransferase_dom"/>
</dbReference>
<dbReference type="EMBL" id="JAMZMK010000134">
    <property type="protein sequence ID" value="KAI7757353.1"/>
    <property type="molecule type" value="Genomic_DNA"/>
</dbReference>
<evidence type="ECO:0000313" key="6">
    <source>
        <dbReference type="Proteomes" id="UP001206925"/>
    </source>
</evidence>
<dbReference type="Pfam" id="PF00685">
    <property type="entry name" value="Sulfotransfer_1"/>
    <property type="match status" value="1"/>
</dbReference>
<dbReference type="PANTHER" id="PTHR11783">
    <property type="entry name" value="SULFOTRANSFERASE SULT"/>
    <property type="match status" value="1"/>
</dbReference>
<sequence length="346" mass="39551">MSVSTTSDASSLSSILGLCIEDHEVEKANLALIVDRYKESFTSLPQGKGWLGETLYLYQGYWYPSITFISIATVMALQDTFQAKPTDIYLVTQPKSGTTWIKALAFAIVNRTRYNNKCLVTHPLLTINPHDCVPFIENEILRSKPTYMDENSTRLFATHMPYNSLPQSILDSGCRLVYMCRNPKDVLVSMFHFVNKLKGDFSHDVLKLEDAFEKFSKGIGSCYPYWDHVKGYYKASLEHPTRILFLTYENMKMDTANNVKRLADFIGYPFTKEEEDNGVVQEIVSLCSFKSLSDVNKHGKIVSGVPSHAFFREGEVEDWKKHLTKEMTHILDEITKEKFHGLDISF</sequence>
<evidence type="ECO:0000256" key="3">
    <source>
        <dbReference type="RuleBase" id="RU361155"/>
    </source>
</evidence>
<evidence type="ECO:0000259" key="4">
    <source>
        <dbReference type="Pfam" id="PF00685"/>
    </source>
</evidence>
<evidence type="ECO:0000256" key="1">
    <source>
        <dbReference type="ARBA" id="ARBA00005771"/>
    </source>
</evidence>
<feature type="domain" description="Sulfotransferase" evidence="4">
    <location>
        <begin position="85"/>
        <end position="342"/>
    </location>
</feature>
<evidence type="ECO:0000256" key="2">
    <source>
        <dbReference type="ARBA" id="ARBA00022679"/>
    </source>
</evidence>
<comment type="caution">
    <text evidence="5">The sequence shown here is derived from an EMBL/GenBank/DDBJ whole genome shotgun (WGS) entry which is preliminary data.</text>
</comment>
<gene>
    <name evidence="5" type="ORF">M8C21_014167</name>
</gene>